<organism evidence="2 3">
    <name type="scientific">Nocardioides jishulii</name>
    <dbReference type="NCBI Taxonomy" id="2575440"/>
    <lineage>
        <taxon>Bacteria</taxon>
        <taxon>Bacillati</taxon>
        <taxon>Actinomycetota</taxon>
        <taxon>Actinomycetes</taxon>
        <taxon>Propionibacteriales</taxon>
        <taxon>Nocardioidaceae</taxon>
        <taxon>Nocardioides</taxon>
    </lineage>
</organism>
<protein>
    <submittedName>
        <fullName evidence="2">Uncharacterized protein</fullName>
    </submittedName>
</protein>
<reference evidence="2 3" key="1">
    <citation type="submission" date="2019-04" db="EMBL/GenBank/DDBJ databases">
        <authorList>
            <person name="Dong K."/>
        </authorList>
    </citation>
    <scope>NUCLEOTIDE SEQUENCE [LARGE SCALE GENOMIC DNA]</scope>
    <source>
        <strain evidence="3">dk3543</strain>
    </source>
</reference>
<accession>A0A4U2YND2</accession>
<evidence type="ECO:0000256" key="1">
    <source>
        <dbReference type="SAM" id="Phobius"/>
    </source>
</evidence>
<sequence>MIMLLALPVLLAVARAHRYLLVYAPSNVLIRQVQRSRPTLRACATLVVLAAGLLVAMKAVACAVAAGAPGWLNLVVLVLAWDAIKMAWVAIAVLIGCFPGRALASSPLIDS</sequence>
<keyword evidence="1" id="KW-0472">Membrane</keyword>
<proteinExistence type="predicted"/>
<feature type="transmembrane region" description="Helical" evidence="1">
    <location>
        <begin position="87"/>
        <end position="104"/>
    </location>
</feature>
<dbReference type="Proteomes" id="UP000307808">
    <property type="component" value="Unassembled WGS sequence"/>
</dbReference>
<dbReference type="EMBL" id="SZPY01000002">
    <property type="protein sequence ID" value="TKI62510.1"/>
    <property type="molecule type" value="Genomic_DNA"/>
</dbReference>
<gene>
    <name evidence="2" type="ORF">FC770_08990</name>
</gene>
<dbReference type="AlphaFoldDB" id="A0A4U2YND2"/>
<keyword evidence="3" id="KW-1185">Reference proteome</keyword>
<keyword evidence="1" id="KW-1133">Transmembrane helix</keyword>
<comment type="caution">
    <text evidence="2">The sequence shown here is derived from an EMBL/GenBank/DDBJ whole genome shotgun (WGS) entry which is preliminary data.</text>
</comment>
<name>A0A4U2YND2_9ACTN</name>
<evidence type="ECO:0000313" key="3">
    <source>
        <dbReference type="Proteomes" id="UP000307808"/>
    </source>
</evidence>
<dbReference type="OrthoDB" id="4774131at2"/>
<keyword evidence="1" id="KW-0812">Transmembrane</keyword>
<evidence type="ECO:0000313" key="2">
    <source>
        <dbReference type="EMBL" id="TKI62510.1"/>
    </source>
</evidence>
<dbReference type="RefSeq" id="WP_137065779.1">
    <property type="nucleotide sequence ID" value="NZ_CP040748.1"/>
</dbReference>